<feature type="compositionally biased region" description="Basic and acidic residues" evidence="5">
    <location>
        <begin position="130"/>
        <end position="144"/>
    </location>
</feature>
<evidence type="ECO:0000256" key="1">
    <source>
        <dbReference type="ARBA" id="ARBA00023012"/>
    </source>
</evidence>
<keyword evidence="1" id="KW-0902">Two-component regulatory system</keyword>
<reference evidence="7 8" key="1">
    <citation type="journal article" date="2021" name="Comput. Struct. Biotechnol. J.">
        <title>De novo genome assembly of the potent medicinal plant Rehmannia glutinosa using nanopore technology.</title>
        <authorList>
            <person name="Ma L."/>
            <person name="Dong C."/>
            <person name="Song C."/>
            <person name="Wang X."/>
            <person name="Zheng X."/>
            <person name="Niu Y."/>
            <person name="Chen S."/>
            <person name="Feng W."/>
        </authorList>
    </citation>
    <scope>NUCLEOTIDE SEQUENCE [LARGE SCALE GENOMIC DNA]</scope>
    <source>
        <strain evidence="7">DH-2019</strain>
    </source>
</reference>
<sequence>MVSSAQSIPVVTVKHANDALCALRIKGGGAFDLVVSDVHMPDMNGFELQQAIAQEFNNLPVVCKMSADDKESVALKGLENGAAFFIYKPVCPDDVRDLWQFAAMKKKSQVVIEDTTTSEDKTSMSASSVNEDKMNKKDSRENPLKRRDLMKKKENLLNLLRKKSPKLFGLIRYTTDSWKLLGALALIKYRIFLRRVSDASYKIQYSADHYKGLSRNFMRSSIESSGITSPSSTLVLNKFNKFPYQKHGQFPANVDFAPLANPEASSSNLITQSGFGQSRLISNKANLLKPNIGNANLMIHQNDRPCVRLAQNSFQTRPSLIQGHISNISLEDLSTALSASFDSSLISPIVNPSTNNYDVSSSFTNIATTSNYVGFSISNIKHLAESGHSSSGLDSCKGATINLPSHEELQSNSIVVPNANIANVDELAPNVGANSNYLLFDDNINGIGDEQLSDVIGDYRVLMPSNYLPLNCGEEINGGGLIHDQSADFSPMFDFSELDLLSTQQQLEEGDFDTTILADHVNIQNQTQRDDDDFLESLLAPFDEDQTLEGI</sequence>
<accession>A0ABR0X9W7</accession>
<dbReference type="PANTHER" id="PTHR43874">
    <property type="entry name" value="TWO-COMPONENT RESPONSE REGULATOR"/>
    <property type="match status" value="1"/>
</dbReference>
<organism evidence="7 8">
    <name type="scientific">Rehmannia glutinosa</name>
    <name type="common">Chinese foxglove</name>
    <dbReference type="NCBI Taxonomy" id="99300"/>
    <lineage>
        <taxon>Eukaryota</taxon>
        <taxon>Viridiplantae</taxon>
        <taxon>Streptophyta</taxon>
        <taxon>Embryophyta</taxon>
        <taxon>Tracheophyta</taxon>
        <taxon>Spermatophyta</taxon>
        <taxon>Magnoliopsida</taxon>
        <taxon>eudicotyledons</taxon>
        <taxon>Gunneridae</taxon>
        <taxon>Pentapetalae</taxon>
        <taxon>asterids</taxon>
        <taxon>lamiids</taxon>
        <taxon>Lamiales</taxon>
        <taxon>Orobanchaceae</taxon>
        <taxon>Rehmannieae</taxon>
        <taxon>Rehmannia</taxon>
    </lineage>
</organism>
<dbReference type="PANTHER" id="PTHR43874:SF19">
    <property type="entry name" value="RESPONSE REGULATOR 23-RELATED"/>
    <property type="match status" value="1"/>
</dbReference>
<evidence type="ECO:0000256" key="5">
    <source>
        <dbReference type="SAM" id="MobiDB-lite"/>
    </source>
</evidence>
<evidence type="ECO:0000256" key="3">
    <source>
        <dbReference type="ARBA" id="ARBA00023163"/>
    </source>
</evidence>
<dbReference type="InterPro" id="IPR045279">
    <property type="entry name" value="ARR-like"/>
</dbReference>
<keyword evidence="4" id="KW-0597">Phosphoprotein</keyword>
<keyword evidence="3" id="KW-0804">Transcription</keyword>
<proteinExistence type="predicted"/>
<feature type="modified residue" description="4-aspartylphosphate" evidence="4">
    <location>
        <position position="37"/>
    </location>
</feature>
<dbReference type="EMBL" id="JABTTQ020000005">
    <property type="protein sequence ID" value="KAK6155774.1"/>
    <property type="molecule type" value="Genomic_DNA"/>
</dbReference>
<dbReference type="Proteomes" id="UP001318860">
    <property type="component" value="Unassembled WGS sequence"/>
</dbReference>
<evidence type="ECO:0000256" key="2">
    <source>
        <dbReference type="ARBA" id="ARBA00023015"/>
    </source>
</evidence>
<evidence type="ECO:0000259" key="6">
    <source>
        <dbReference type="PROSITE" id="PS50110"/>
    </source>
</evidence>
<keyword evidence="2" id="KW-0805">Transcription regulation</keyword>
<protein>
    <recommendedName>
        <fullName evidence="6">Response regulatory domain-containing protein</fullName>
    </recommendedName>
</protein>
<keyword evidence="8" id="KW-1185">Reference proteome</keyword>
<dbReference type="PROSITE" id="PS50110">
    <property type="entry name" value="RESPONSE_REGULATORY"/>
    <property type="match status" value="1"/>
</dbReference>
<evidence type="ECO:0000313" key="8">
    <source>
        <dbReference type="Proteomes" id="UP001318860"/>
    </source>
</evidence>
<dbReference type="InterPro" id="IPR011006">
    <property type="entry name" value="CheY-like_superfamily"/>
</dbReference>
<dbReference type="InterPro" id="IPR001789">
    <property type="entry name" value="Sig_transdc_resp-reg_receiver"/>
</dbReference>
<dbReference type="SUPFAM" id="SSF52172">
    <property type="entry name" value="CheY-like"/>
    <property type="match status" value="1"/>
</dbReference>
<evidence type="ECO:0000313" key="7">
    <source>
        <dbReference type="EMBL" id="KAK6155774.1"/>
    </source>
</evidence>
<feature type="domain" description="Response regulatory" evidence="6">
    <location>
        <begin position="1"/>
        <end position="103"/>
    </location>
</feature>
<dbReference type="Pfam" id="PF00072">
    <property type="entry name" value="Response_reg"/>
    <property type="match status" value="1"/>
</dbReference>
<evidence type="ECO:0000256" key="4">
    <source>
        <dbReference type="PROSITE-ProRule" id="PRU00169"/>
    </source>
</evidence>
<name>A0ABR0X9W7_REHGL</name>
<comment type="caution">
    <text evidence="7">The sequence shown here is derived from an EMBL/GenBank/DDBJ whole genome shotgun (WGS) entry which is preliminary data.</text>
</comment>
<dbReference type="Gene3D" id="3.40.50.2300">
    <property type="match status" value="1"/>
</dbReference>
<feature type="region of interest" description="Disordered" evidence="5">
    <location>
        <begin position="115"/>
        <end position="144"/>
    </location>
</feature>
<gene>
    <name evidence="7" type="ORF">DH2020_010022</name>
</gene>